<dbReference type="AlphaFoldDB" id="Q0AM44"/>
<dbReference type="OrthoDB" id="5377431at2"/>
<dbReference type="Proteomes" id="UP000001964">
    <property type="component" value="Chromosome"/>
</dbReference>
<evidence type="ECO:0000256" key="1">
    <source>
        <dbReference type="ARBA" id="ARBA00004370"/>
    </source>
</evidence>
<evidence type="ECO:0000313" key="6">
    <source>
        <dbReference type="Proteomes" id="UP000001964"/>
    </source>
</evidence>
<dbReference type="InterPro" id="IPR050491">
    <property type="entry name" value="AmpC-like"/>
</dbReference>
<evidence type="ECO:0000259" key="4">
    <source>
        <dbReference type="Pfam" id="PF00144"/>
    </source>
</evidence>
<accession>Q0AM44</accession>
<sequence length="368" mass="38919" precursor="true">MLKSLVVLVTSLFAATLSVADAQGGGIQAGADIIRERTGAPGIGILIRQGDEIELGLSGVRAIGTDIALQPDDLWHLGSNTKSMTATLVARLVEQGRISWDDTIVQHLGEAVDDIHPAYRDLTFRHLLSHRSGLPANVSSTAMIGFLAQGAQGADIAPQRIAYAAQVLAGDPAAEPETEFLYSNAGYVVAGAMLEQATGDDWEVLIRREVFEPLGLTSAGFGAPGSAETVDQPRGHRSGLLGRRAAYAPGPTSDNPPVLGPAGTVHMSLEDLSGYLAVHMAGARGEDTGFLDAESWEILHTPPFGEHYAMGWAIDGPRLIHNGSNTLWLVQMTIWPDRDRAVIIGANDGDAEALGPYFNRATGEAMSE</sequence>
<dbReference type="EMBL" id="CP000449">
    <property type="protein sequence ID" value="ABI66649.1"/>
    <property type="molecule type" value="Genomic_DNA"/>
</dbReference>
<keyword evidence="2" id="KW-0472">Membrane</keyword>
<dbReference type="Pfam" id="PF00144">
    <property type="entry name" value="Beta-lactamase"/>
    <property type="match status" value="1"/>
</dbReference>
<reference evidence="5 6" key="1">
    <citation type="submission" date="2006-08" db="EMBL/GenBank/DDBJ databases">
        <title>Complete sequence of Maricaulis maris MCS10.</title>
        <authorList>
            <consortium name="US DOE Joint Genome Institute"/>
            <person name="Copeland A."/>
            <person name="Lucas S."/>
            <person name="Lapidus A."/>
            <person name="Barry K."/>
            <person name="Detter J.C."/>
            <person name="Glavina del Rio T."/>
            <person name="Hammon N."/>
            <person name="Israni S."/>
            <person name="Dalin E."/>
            <person name="Tice H."/>
            <person name="Pitluck S."/>
            <person name="Saunders E."/>
            <person name="Brettin T."/>
            <person name="Bruce D."/>
            <person name="Han C."/>
            <person name="Tapia R."/>
            <person name="Gilna P."/>
            <person name="Schmutz J."/>
            <person name="Larimer F."/>
            <person name="Land M."/>
            <person name="Hauser L."/>
            <person name="Kyrpides N."/>
            <person name="Mikhailova N."/>
            <person name="Viollier P."/>
            <person name="Stephens C."/>
            <person name="Richardson P."/>
        </authorList>
    </citation>
    <scope>NUCLEOTIDE SEQUENCE [LARGE SCALE GENOMIC DNA]</scope>
    <source>
        <strain evidence="5 6">MCS10</strain>
    </source>
</reference>
<evidence type="ECO:0000256" key="3">
    <source>
        <dbReference type="SAM" id="SignalP"/>
    </source>
</evidence>
<dbReference type="PANTHER" id="PTHR46825:SF11">
    <property type="entry name" value="PENICILLIN-BINDING PROTEIN 4"/>
    <property type="match status" value="1"/>
</dbReference>
<feature type="domain" description="Beta-lactamase-related" evidence="4">
    <location>
        <begin position="33"/>
        <end position="350"/>
    </location>
</feature>
<evidence type="ECO:0000313" key="5">
    <source>
        <dbReference type="EMBL" id="ABI66649.1"/>
    </source>
</evidence>
<gene>
    <name evidence="5" type="ordered locus">Mmar10_2357</name>
</gene>
<feature type="chain" id="PRO_5004168192" evidence="3">
    <location>
        <begin position="23"/>
        <end position="368"/>
    </location>
</feature>
<dbReference type="SUPFAM" id="SSF56601">
    <property type="entry name" value="beta-lactamase/transpeptidase-like"/>
    <property type="match status" value="1"/>
</dbReference>
<comment type="subcellular location">
    <subcellularLocation>
        <location evidence="1">Membrane</location>
    </subcellularLocation>
</comment>
<dbReference type="Gene3D" id="3.40.710.10">
    <property type="entry name" value="DD-peptidase/beta-lactamase superfamily"/>
    <property type="match status" value="1"/>
</dbReference>
<dbReference type="RefSeq" id="WP_011644294.1">
    <property type="nucleotide sequence ID" value="NC_008347.1"/>
</dbReference>
<keyword evidence="3" id="KW-0732">Signal</keyword>
<dbReference type="eggNOG" id="COG1680">
    <property type="taxonomic scope" value="Bacteria"/>
</dbReference>
<name>Q0AM44_MARMM</name>
<dbReference type="KEGG" id="mmr:Mmar10_2357"/>
<keyword evidence="6" id="KW-1185">Reference proteome</keyword>
<dbReference type="HOGENOM" id="CLU_020027_14_4_5"/>
<dbReference type="PANTHER" id="PTHR46825">
    <property type="entry name" value="D-ALANYL-D-ALANINE-CARBOXYPEPTIDASE/ENDOPEPTIDASE AMPH"/>
    <property type="match status" value="1"/>
</dbReference>
<organism evidence="5 6">
    <name type="scientific">Maricaulis maris (strain MCS10)</name>
    <name type="common">Caulobacter maris</name>
    <dbReference type="NCBI Taxonomy" id="394221"/>
    <lineage>
        <taxon>Bacteria</taxon>
        <taxon>Pseudomonadati</taxon>
        <taxon>Pseudomonadota</taxon>
        <taxon>Alphaproteobacteria</taxon>
        <taxon>Maricaulales</taxon>
        <taxon>Maricaulaceae</taxon>
        <taxon>Maricaulis</taxon>
    </lineage>
</organism>
<dbReference type="STRING" id="394221.Mmar10_2357"/>
<proteinExistence type="predicted"/>
<dbReference type="InterPro" id="IPR001466">
    <property type="entry name" value="Beta-lactam-related"/>
</dbReference>
<evidence type="ECO:0000256" key="2">
    <source>
        <dbReference type="ARBA" id="ARBA00023136"/>
    </source>
</evidence>
<dbReference type="GO" id="GO:0016020">
    <property type="term" value="C:membrane"/>
    <property type="evidence" value="ECO:0007669"/>
    <property type="project" value="UniProtKB-SubCell"/>
</dbReference>
<protein>
    <submittedName>
        <fullName evidence="5">Beta-lactamase</fullName>
    </submittedName>
</protein>
<dbReference type="InterPro" id="IPR012338">
    <property type="entry name" value="Beta-lactam/transpept-like"/>
</dbReference>
<feature type="signal peptide" evidence="3">
    <location>
        <begin position="1"/>
        <end position="22"/>
    </location>
</feature>